<feature type="domain" description="SLH" evidence="3">
    <location>
        <begin position="680"/>
        <end position="722"/>
    </location>
</feature>
<evidence type="ECO:0000313" key="6">
    <source>
        <dbReference type="EMBL" id="SUV19226.1"/>
    </source>
</evidence>
<keyword evidence="1 2" id="KW-0732">Signal</keyword>
<feature type="signal peptide" evidence="2">
    <location>
        <begin position="1"/>
        <end position="27"/>
    </location>
</feature>
<reference evidence="5 7" key="1">
    <citation type="submission" date="2017-03" db="EMBL/GenBank/DDBJ databases">
        <title>The whole genome sequencing and assembly of Lysinibacillus sphaericus DSM 28T strain.</title>
        <authorList>
            <person name="Lee Y.-J."/>
            <person name="Yi H."/>
            <person name="Bahn Y.-S."/>
            <person name="Kim J.F."/>
            <person name="Lee D.-W."/>
        </authorList>
    </citation>
    <scope>NUCLEOTIDE SEQUENCE [LARGE SCALE GENOMIC DNA]</scope>
    <source>
        <strain evidence="5 7">DSM 28</strain>
    </source>
</reference>
<accession>A0A2S0JW34</accession>
<evidence type="ECO:0000259" key="3">
    <source>
        <dbReference type="Pfam" id="PF00395"/>
    </source>
</evidence>
<dbReference type="GeneID" id="48275115"/>
<evidence type="ECO:0000256" key="1">
    <source>
        <dbReference type="ARBA" id="ARBA00022729"/>
    </source>
</evidence>
<dbReference type="Pfam" id="PF00395">
    <property type="entry name" value="SLH"/>
    <property type="match status" value="1"/>
</dbReference>
<evidence type="ECO:0000256" key="2">
    <source>
        <dbReference type="SAM" id="SignalP"/>
    </source>
</evidence>
<protein>
    <submittedName>
        <fullName evidence="6">S-layer protein</fullName>
    </submittedName>
</protein>
<dbReference type="Pfam" id="PF16244">
    <property type="entry name" value="DUF4901"/>
    <property type="match status" value="1"/>
</dbReference>
<feature type="chain" id="PRO_5030054846" evidence="2">
    <location>
        <begin position="28"/>
        <end position="742"/>
    </location>
</feature>
<dbReference type="EMBL" id="CP019980">
    <property type="protein sequence ID" value="AVK95288.1"/>
    <property type="molecule type" value="Genomic_DNA"/>
</dbReference>
<proteinExistence type="predicted"/>
<dbReference type="Proteomes" id="UP000255295">
    <property type="component" value="Unassembled WGS sequence"/>
</dbReference>
<dbReference type="InterPro" id="IPR032599">
    <property type="entry name" value="YcdB/YcdC_rep_domain"/>
</dbReference>
<evidence type="ECO:0000313" key="8">
    <source>
        <dbReference type="Proteomes" id="UP000255295"/>
    </source>
</evidence>
<dbReference type="InterPro" id="IPR001119">
    <property type="entry name" value="SLH_dom"/>
</dbReference>
<sequence length="742" mass="83236">MGKFKKLGIILTSTAFSVGVLSPMAQASANVKDAPERIEIQVASTETKVTKSTLIKKLRELFPEKFDFLTENDFHTGSGHYYNDDKTVRYELSFHKTVNGKDIYGSITFKGDNLELEHFYYQPANVADALYPAKYSKEDAQKIAQDFLKKFPNTANYKLQEDEYDYINDYNFTRPLSEPITYSYTYAPTQNGVAISDHFISIGVLANGEVVQVYRNSDVSSKATFDSIEKKKSEQDVLAQIRENFDVELRYYVDYNFQSEKRNVKLVYVPTSSFSGVNALTGQWQTANGFVSQAPKAKGVEKLSSEQLAPRKSGMKLDEVEEFAKSFLKVDPDKAKLQIELIDERENENGETLYSVNYMYNYDRGGTGASLEINKATGEITQFYDVRRDFMVTDKNAETITKDAAMAKAIDYLKEWAPSYIHNYAKPLDDFAYDSYGKQYSFSFPRVVNGIAVVGDEIYVSIGSDGSLRSLSINQQKIDNWPAVSKAVPADKVKETFSNALKLKLQYAKQDKEDNNHYDLVYAPTYEGSLFNQIDATTGKWVNSVGDSNSKPQISHPTAGQELNYLLAQNVLEVKDPASFNADTSVTKGEALKIMLKSLTYGYFGPYGNEDEAPQSFSNIDAKHPLYGVVEQAVRIGVLQPANEFAVDAKLTRQELAEWYIRVLRLESAAKHSDIYKLNFADASTIDPAYTGYVALASAMGLIDAQQNNFNATAEVSYADLAVSTLRLARAIHENNASRNFY</sequence>
<dbReference type="RefSeq" id="WP_024363948.1">
    <property type="nucleotide sequence ID" value="NZ_BJNS01000039.1"/>
</dbReference>
<evidence type="ECO:0000259" key="4">
    <source>
        <dbReference type="Pfam" id="PF16244"/>
    </source>
</evidence>
<reference evidence="6 8" key="2">
    <citation type="submission" date="2018-06" db="EMBL/GenBank/DDBJ databases">
        <authorList>
            <consortium name="Pathogen Informatics"/>
            <person name="Doyle S."/>
        </authorList>
    </citation>
    <scope>NUCLEOTIDE SEQUENCE [LARGE SCALE GENOMIC DNA]</scope>
    <source>
        <strain evidence="6 8">NCTC10338</strain>
    </source>
</reference>
<dbReference type="AlphaFoldDB" id="A0A2S0JW34"/>
<gene>
    <name evidence="5" type="ORF">LS41612_02820</name>
    <name evidence="6" type="ORF">NCTC10338_04228</name>
</gene>
<organism evidence="5 7">
    <name type="scientific">Lysinibacillus sphaericus</name>
    <name type="common">Bacillus sphaericus</name>
    <dbReference type="NCBI Taxonomy" id="1421"/>
    <lineage>
        <taxon>Bacteria</taxon>
        <taxon>Bacillati</taxon>
        <taxon>Bacillota</taxon>
        <taxon>Bacilli</taxon>
        <taxon>Bacillales</taxon>
        <taxon>Bacillaceae</taxon>
        <taxon>Lysinibacillus</taxon>
    </lineage>
</organism>
<evidence type="ECO:0000313" key="5">
    <source>
        <dbReference type="EMBL" id="AVK95288.1"/>
    </source>
</evidence>
<feature type="domain" description="YcdB/YcdC repeated" evidence="4">
    <location>
        <begin position="322"/>
        <end position="468"/>
    </location>
</feature>
<dbReference type="Proteomes" id="UP000238825">
    <property type="component" value="Chromosome"/>
</dbReference>
<name>A0A2S0JW34_LYSSH</name>
<dbReference type="EMBL" id="UFSZ01000001">
    <property type="protein sequence ID" value="SUV19226.1"/>
    <property type="molecule type" value="Genomic_DNA"/>
</dbReference>
<evidence type="ECO:0000313" key="7">
    <source>
        <dbReference type="Proteomes" id="UP000238825"/>
    </source>
</evidence>